<dbReference type="Pfam" id="PF00005">
    <property type="entry name" value="ABC_tran"/>
    <property type="match status" value="1"/>
</dbReference>
<proteinExistence type="predicted"/>
<evidence type="ECO:0000313" key="3">
    <source>
        <dbReference type="Proteomes" id="UP001172738"/>
    </source>
</evidence>
<dbReference type="Proteomes" id="UP001172738">
    <property type="component" value="Unassembled WGS sequence"/>
</dbReference>
<feature type="domain" description="ABC transporter" evidence="1">
    <location>
        <begin position="47"/>
        <end position="185"/>
    </location>
</feature>
<dbReference type="SUPFAM" id="SSF52540">
    <property type="entry name" value="P-loop containing nucleoside triphosphate hydrolases"/>
    <property type="match status" value="1"/>
</dbReference>
<dbReference type="Gene3D" id="3.40.50.300">
    <property type="entry name" value="P-loop containing nucleotide triphosphate hydrolases"/>
    <property type="match status" value="1"/>
</dbReference>
<sequence>MTVEISTPSRTTHPADATPTLVIDRAAVATRRAPVFGPVTARLDTPVTVVIGNRGSGRTSLLLSMGGRMRLTGGRIRTLGLDVTTRGRDLRRITALAGFDPIDRPDGAARVSEVLHERQTWTAPWYRRVPRPAEKQVHAALMPVFGDTPAPPAGELVRDLSESQDLLLRIALALVERPRLLLIDDLDAVKNPEQRAHVASRLEAIARGGTAVVVGSADPRDVALFAPELTSALLLTR</sequence>
<dbReference type="RefSeq" id="WP_301128664.1">
    <property type="nucleotide sequence ID" value="NZ_JAUHPV010000005.1"/>
</dbReference>
<accession>A0ABT8G2G1</accession>
<dbReference type="EMBL" id="JAUHPV010000005">
    <property type="protein sequence ID" value="MDN4473283.1"/>
    <property type="molecule type" value="Genomic_DNA"/>
</dbReference>
<gene>
    <name evidence="2" type="ORF">QQX04_09805</name>
</gene>
<reference evidence="2" key="1">
    <citation type="submission" date="2023-06" db="EMBL/GenBank/DDBJ databases">
        <title>SYSU T00b26.</title>
        <authorList>
            <person name="Gao L."/>
            <person name="Fang B.-Z."/>
            <person name="Li W.-J."/>
        </authorList>
    </citation>
    <scope>NUCLEOTIDE SEQUENCE</scope>
    <source>
        <strain evidence="2">SYSU T00b26</strain>
    </source>
</reference>
<keyword evidence="3" id="KW-1185">Reference proteome</keyword>
<comment type="caution">
    <text evidence="2">The sequence shown here is derived from an EMBL/GenBank/DDBJ whole genome shotgun (WGS) entry which is preliminary data.</text>
</comment>
<keyword evidence="2" id="KW-0067">ATP-binding</keyword>
<dbReference type="InterPro" id="IPR003439">
    <property type="entry name" value="ABC_transporter-like_ATP-bd"/>
</dbReference>
<evidence type="ECO:0000259" key="1">
    <source>
        <dbReference type="Pfam" id="PF00005"/>
    </source>
</evidence>
<dbReference type="InterPro" id="IPR027417">
    <property type="entry name" value="P-loop_NTPase"/>
</dbReference>
<protein>
    <submittedName>
        <fullName evidence="2">ATP-binding cassette domain-containing protein</fullName>
    </submittedName>
</protein>
<organism evidence="2 3">
    <name type="scientific">Demequina zhanjiangensis</name>
    <dbReference type="NCBI Taxonomy" id="3051659"/>
    <lineage>
        <taxon>Bacteria</taxon>
        <taxon>Bacillati</taxon>
        <taxon>Actinomycetota</taxon>
        <taxon>Actinomycetes</taxon>
        <taxon>Micrococcales</taxon>
        <taxon>Demequinaceae</taxon>
        <taxon>Demequina</taxon>
    </lineage>
</organism>
<keyword evidence="2" id="KW-0547">Nucleotide-binding</keyword>
<name>A0ABT8G2G1_9MICO</name>
<evidence type="ECO:0000313" key="2">
    <source>
        <dbReference type="EMBL" id="MDN4473283.1"/>
    </source>
</evidence>
<dbReference type="GO" id="GO:0005524">
    <property type="term" value="F:ATP binding"/>
    <property type="evidence" value="ECO:0007669"/>
    <property type="project" value="UniProtKB-KW"/>
</dbReference>